<evidence type="ECO:0000313" key="2">
    <source>
        <dbReference type="Proteomes" id="UP001597475"/>
    </source>
</evidence>
<reference evidence="2" key="1">
    <citation type="journal article" date="2019" name="Int. J. Syst. Evol. Microbiol.">
        <title>The Global Catalogue of Microorganisms (GCM) 10K type strain sequencing project: providing services to taxonomists for standard genome sequencing and annotation.</title>
        <authorList>
            <consortium name="The Broad Institute Genomics Platform"/>
            <consortium name="The Broad Institute Genome Sequencing Center for Infectious Disease"/>
            <person name="Wu L."/>
            <person name="Ma J."/>
        </authorList>
    </citation>
    <scope>NUCLEOTIDE SEQUENCE [LARGE SCALE GENOMIC DNA]</scope>
    <source>
        <strain evidence="2">KCTC 33842</strain>
    </source>
</reference>
<gene>
    <name evidence="1" type="ORF">ACFSR9_08890</name>
</gene>
<name>A0ABW5P673_9DEIO</name>
<keyword evidence="2" id="KW-1185">Reference proteome</keyword>
<evidence type="ECO:0008006" key="3">
    <source>
        <dbReference type="Google" id="ProtNLM"/>
    </source>
</evidence>
<sequence length="132" mass="13421">MSTIKPTNSHAGPSARDLTPYQWRAAKLTGKASSGDTATQENDQAIDVAGAGDHVVGIIFYPADRAGERTTIHTAGRLKVKLGEAVVAGDKLKAGAEGVGMKAAAGDKAFGTVLEAGAAGDVVPFDFDHSTA</sequence>
<dbReference type="EMBL" id="JBHUMK010000037">
    <property type="protein sequence ID" value="MFD2609552.1"/>
    <property type="molecule type" value="Genomic_DNA"/>
</dbReference>
<dbReference type="RefSeq" id="WP_386845016.1">
    <property type="nucleotide sequence ID" value="NZ_JBHUMK010000037.1"/>
</dbReference>
<accession>A0ABW5P673</accession>
<comment type="caution">
    <text evidence="1">The sequence shown here is derived from an EMBL/GenBank/DDBJ whole genome shotgun (WGS) entry which is preliminary data.</text>
</comment>
<protein>
    <recommendedName>
        <fullName evidence="3">DUF2190 family protein</fullName>
    </recommendedName>
</protein>
<proteinExistence type="predicted"/>
<dbReference type="Proteomes" id="UP001597475">
    <property type="component" value="Unassembled WGS sequence"/>
</dbReference>
<evidence type="ECO:0000313" key="1">
    <source>
        <dbReference type="EMBL" id="MFD2609552.1"/>
    </source>
</evidence>
<organism evidence="1 2">
    <name type="scientific">Deinococcus taklimakanensis</name>
    <dbReference type="NCBI Taxonomy" id="536443"/>
    <lineage>
        <taxon>Bacteria</taxon>
        <taxon>Thermotogati</taxon>
        <taxon>Deinococcota</taxon>
        <taxon>Deinococci</taxon>
        <taxon>Deinococcales</taxon>
        <taxon>Deinococcaceae</taxon>
        <taxon>Deinococcus</taxon>
    </lineage>
</organism>